<evidence type="ECO:0000256" key="1">
    <source>
        <dbReference type="SAM" id="SignalP"/>
    </source>
</evidence>
<keyword evidence="3" id="KW-1185">Reference proteome</keyword>
<evidence type="ECO:0000313" key="3">
    <source>
        <dbReference type="Proteomes" id="UP000318833"/>
    </source>
</evidence>
<dbReference type="OrthoDB" id="1161488at2"/>
<reference evidence="2 3" key="1">
    <citation type="submission" date="2019-07" db="EMBL/GenBank/DDBJ databases">
        <title>The draft genome sequence of Aquimarina algiphila M91.</title>
        <authorList>
            <person name="Meng X."/>
        </authorList>
    </citation>
    <scope>NUCLEOTIDE SEQUENCE [LARGE SCALE GENOMIC DNA]</scope>
    <source>
        <strain evidence="2 3">M91</strain>
    </source>
</reference>
<dbReference type="Proteomes" id="UP000318833">
    <property type="component" value="Unassembled WGS sequence"/>
</dbReference>
<feature type="signal peptide" evidence="1">
    <location>
        <begin position="1"/>
        <end position="20"/>
    </location>
</feature>
<comment type="caution">
    <text evidence="2">The sequence shown here is derived from an EMBL/GenBank/DDBJ whole genome shotgun (WGS) entry which is preliminary data.</text>
</comment>
<keyword evidence="1" id="KW-0732">Signal</keyword>
<accession>A0A554VAZ0</accession>
<dbReference type="AlphaFoldDB" id="A0A554VAZ0"/>
<name>A0A554VAZ0_9FLAO</name>
<evidence type="ECO:0000313" key="2">
    <source>
        <dbReference type="EMBL" id="TSE03491.1"/>
    </source>
</evidence>
<dbReference type="EMBL" id="VLNR01000108">
    <property type="protein sequence ID" value="TSE03491.1"/>
    <property type="molecule type" value="Genomic_DNA"/>
</dbReference>
<feature type="chain" id="PRO_5022094330" evidence="1">
    <location>
        <begin position="21"/>
        <end position="79"/>
    </location>
</feature>
<proteinExistence type="predicted"/>
<protein>
    <submittedName>
        <fullName evidence="2">Uncharacterized protein</fullName>
    </submittedName>
</protein>
<dbReference type="PROSITE" id="PS51257">
    <property type="entry name" value="PROKAR_LIPOPROTEIN"/>
    <property type="match status" value="1"/>
</dbReference>
<sequence length="79" mass="8040">MKNLMYVAVCILVLSLTACGSDDDGNGNCRTCSNGPVSIEVCDNGDGTFSVEGGAAQDIPDGSTFDEQFNAACAQIGAN</sequence>
<organism evidence="2 3">
    <name type="scientific">Aquimarina algiphila</name>
    <dbReference type="NCBI Taxonomy" id="2047982"/>
    <lineage>
        <taxon>Bacteria</taxon>
        <taxon>Pseudomonadati</taxon>
        <taxon>Bacteroidota</taxon>
        <taxon>Flavobacteriia</taxon>
        <taxon>Flavobacteriales</taxon>
        <taxon>Flavobacteriaceae</taxon>
        <taxon>Aquimarina</taxon>
    </lineage>
</organism>
<dbReference type="RefSeq" id="WP_109436265.1">
    <property type="nucleotide sequence ID" value="NZ_CANLFO010000010.1"/>
</dbReference>
<gene>
    <name evidence="2" type="ORF">FOF46_29170</name>
</gene>